<gene>
    <name evidence="2" type="ORF">FOZ76_03220</name>
</gene>
<accession>A0A556AZK4</accession>
<evidence type="ECO:0000313" key="3">
    <source>
        <dbReference type="Proteomes" id="UP000318405"/>
    </source>
</evidence>
<keyword evidence="3" id="KW-1185">Reference proteome</keyword>
<dbReference type="Pfam" id="PF06676">
    <property type="entry name" value="DUF1178"/>
    <property type="match status" value="1"/>
</dbReference>
<dbReference type="EMBL" id="VLTJ01000005">
    <property type="protein sequence ID" value="TSH98371.1"/>
    <property type="molecule type" value="Genomic_DNA"/>
</dbReference>
<reference evidence="2 3" key="1">
    <citation type="submission" date="2019-07" db="EMBL/GenBank/DDBJ databases">
        <title>Qingshengfaniella alkalisoli gen. nov., sp. nov., isolated from saline soil.</title>
        <authorList>
            <person name="Xu L."/>
            <person name="Huang X.-X."/>
            <person name="Sun J.-Q."/>
        </authorList>
    </citation>
    <scope>NUCLEOTIDE SEQUENCE [LARGE SCALE GENOMIC DNA]</scope>
    <source>
        <strain evidence="2 3">DSM 27279</strain>
    </source>
</reference>
<proteinExistence type="predicted"/>
<evidence type="ECO:0000256" key="1">
    <source>
        <dbReference type="SAM" id="MobiDB-lite"/>
    </source>
</evidence>
<dbReference type="RefSeq" id="WP_143946686.1">
    <property type="nucleotide sequence ID" value="NZ_BAABMB010000004.1"/>
</dbReference>
<organism evidence="2 3">
    <name type="scientific">Verticiella sediminum</name>
    <dbReference type="NCBI Taxonomy" id="1247510"/>
    <lineage>
        <taxon>Bacteria</taxon>
        <taxon>Pseudomonadati</taxon>
        <taxon>Pseudomonadota</taxon>
        <taxon>Betaproteobacteria</taxon>
        <taxon>Burkholderiales</taxon>
        <taxon>Alcaligenaceae</taxon>
        <taxon>Verticiella</taxon>
    </lineage>
</organism>
<dbReference type="AlphaFoldDB" id="A0A556AZK4"/>
<dbReference type="Proteomes" id="UP000318405">
    <property type="component" value="Unassembled WGS sequence"/>
</dbReference>
<dbReference type="PIRSF" id="PIRSF032131">
    <property type="entry name" value="UCP032131"/>
    <property type="match status" value="1"/>
</dbReference>
<evidence type="ECO:0000313" key="2">
    <source>
        <dbReference type="EMBL" id="TSH98371.1"/>
    </source>
</evidence>
<sequence length="147" mass="16370">MALKVFDLACAAGHVFEGWFASREDYDTQRERGLLQCPVCDSREVSRQASAARLNVSGAREPRQAEPAQHAELSQAQAEVLRQMRRALRAAENVGPRFAEEARRMHEGDAPERMIRGTASQAESRALLEEGIAVMPVPDILDDDRLQ</sequence>
<protein>
    <submittedName>
        <fullName evidence="2">DUF1178 family protein</fullName>
    </submittedName>
</protein>
<name>A0A556AZK4_9BURK</name>
<dbReference type="OrthoDB" id="5295943at2"/>
<feature type="region of interest" description="Disordered" evidence="1">
    <location>
        <begin position="50"/>
        <end position="74"/>
    </location>
</feature>
<comment type="caution">
    <text evidence="2">The sequence shown here is derived from an EMBL/GenBank/DDBJ whole genome shotgun (WGS) entry which is preliminary data.</text>
</comment>
<dbReference type="InterPro" id="IPR009562">
    <property type="entry name" value="DUF1178"/>
</dbReference>